<proteinExistence type="predicted"/>
<keyword evidence="2" id="KW-1185">Reference proteome</keyword>
<dbReference type="RefSeq" id="WP_119585272.1">
    <property type="nucleotide sequence ID" value="NZ_CAWODQ010000012.1"/>
</dbReference>
<reference evidence="1 2" key="1">
    <citation type="submission" date="2018-08" db="EMBL/GenBank/DDBJ databases">
        <title>Erythrobacter zhengii sp.nov., a bacterium isolated from deep-sea sediment.</title>
        <authorList>
            <person name="Fang C."/>
            <person name="Wu Y.-H."/>
            <person name="Sun C."/>
            <person name="Wang H."/>
            <person name="Cheng H."/>
            <person name="Meng F.-X."/>
            <person name="Wang C.-S."/>
            <person name="Xu X.-W."/>
        </authorList>
    </citation>
    <scope>NUCLEOTIDE SEQUENCE [LARGE SCALE GENOMIC DNA]</scope>
    <source>
        <strain evidence="1 2">V18</strain>
    </source>
</reference>
<dbReference type="AlphaFoldDB" id="A0A418NUS3"/>
<evidence type="ECO:0000313" key="1">
    <source>
        <dbReference type="EMBL" id="RIV87645.1"/>
    </source>
</evidence>
<comment type="caution">
    <text evidence="1">The sequence shown here is derived from an EMBL/GenBank/DDBJ whole genome shotgun (WGS) entry which is preliminary data.</text>
</comment>
<dbReference type="PANTHER" id="PTHR41260">
    <property type="entry name" value="PROTEIN ECSC"/>
    <property type="match status" value="1"/>
</dbReference>
<dbReference type="Proteomes" id="UP000286576">
    <property type="component" value="Unassembled WGS sequence"/>
</dbReference>
<protein>
    <submittedName>
        <fullName evidence="1">EcsC family protein</fullName>
    </submittedName>
</protein>
<dbReference type="InterPro" id="IPR024787">
    <property type="entry name" value="EcsC"/>
</dbReference>
<dbReference type="EMBL" id="QXFL01000002">
    <property type="protein sequence ID" value="RIV87645.1"/>
    <property type="molecule type" value="Genomic_DNA"/>
</dbReference>
<dbReference type="Pfam" id="PF12787">
    <property type="entry name" value="EcsC"/>
    <property type="match status" value="1"/>
</dbReference>
<sequence>MDLEKEQARFRRSKPSRLGRGIERLTHPFGKAIASVVPKRLVEQVLKGLDSAVAKPALVKFSHDPADIVAARKAAKSVARTASGISAASGAAAGFGGVVTAGVDIPATIGIALRVIRDTGRAYGYSGEGPREKLFRLQILELSALDQPEDRHKRIAALEAAIGPDGELVDADHEEITPVVDQMVERVSRAVALASFRKRMGMLVPVAGSAIGGIVNSSFQNDVGKAARFAFQERRLRAQGNDATAPV</sequence>
<accession>A0A418NUS3</accession>
<dbReference type="PANTHER" id="PTHR41260:SF1">
    <property type="entry name" value="PROTEIN ECSC"/>
    <property type="match status" value="1"/>
</dbReference>
<organism evidence="1 2">
    <name type="scientific">Aurantiacibacter zhengii</name>
    <dbReference type="NCBI Taxonomy" id="2307003"/>
    <lineage>
        <taxon>Bacteria</taxon>
        <taxon>Pseudomonadati</taxon>
        <taxon>Pseudomonadota</taxon>
        <taxon>Alphaproteobacteria</taxon>
        <taxon>Sphingomonadales</taxon>
        <taxon>Erythrobacteraceae</taxon>
        <taxon>Aurantiacibacter</taxon>
    </lineage>
</organism>
<dbReference type="OrthoDB" id="7405546at2"/>
<gene>
    <name evidence="1" type="ORF">D2V07_04700</name>
</gene>
<evidence type="ECO:0000313" key="2">
    <source>
        <dbReference type="Proteomes" id="UP000286576"/>
    </source>
</evidence>
<name>A0A418NUS3_9SPHN</name>